<accession>A0AAV2HCM3</accession>
<reference evidence="1 2" key="1">
    <citation type="submission" date="2024-04" db="EMBL/GenBank/DDBJ databases">
        <authorList>
            <consortium name="Genoscope - CEA"/>
            <person name="William W."/>
        </authorList>
    </citation>
    <scope>NUCLEOTIDE SEQUENCE [LARGE SCALE GENOMIC DNA]</scope>
</reference>
<evidence type="ECO:0000313" key="2">
    <source>
        <dbReference type="Proteomes" id="UP001497497"/>
    </source>
</evidence>
<comment type="caution">
    <text evidence="1">The sequence shown here is derived from an EMBL/GenBank/DDBJ whole genome shotgun (WGS) entry which is preliminary data.</text>
</comment>
<dbReference type="Proteomes" id="UP001497497">
    <property type="component" value="Unassembled WGS sequence"/>
</dbReference>
<dbReference type="EMBL" id="CAXITT010000093">
    <property type="protein sequence ID" value="CAL1531586.1"/>
    <property type="molecule type" value="Genomic_DNA"/>
</dbReference>
<evidence type="ECO:0000313" key="1">
    <source>
        <dbReference type="EMBL" id="CAL1531586.1"/>
    </source>
</evidence>
<protein>
    <submittedName>
        <fullName evidence="1">Uncharacterized protein</fullName>
    </submittedName>
</protein>
<proteinExistence type="predicted"/>
<organism evidence="1 2">
    <name type="scientific">Lymnaea stagnalis</name>
    <name type="common">Great pond snail</name>
    <name type="synonym">Helix stagnalis</name>
    <dbReference type="NCBI Taxonomy" id="6523"/>
    <lineage>
        <taxon>Eukaryota</taxon>
        <taxon>Metazoa</taxon>
        <taxon>Spiralia</taxon>
        <taxon>Lophotrochozoa</taxon>
        <taxon>Mollusca</taxon>
        <taxon>Gastropoda</taxon>
        <taxon>Heterobranchia</taxon>
        <taxon>Euthyneura</taxon>
        <taxon>Panpulmonata</taxon>
        <taxon>Hygrophila</taxon>
        <taxon>Lymnaeoidea</taxon>
        <taxon>Lymnaeidae</taxon>
        <taxon>Lymnaea</taxon>
    </lineage>
</organism>
<sequence>MFLKSMGSKRNPLDRLKMDDLEPEDVREDDIQLHHGVDDCMSRFGKSLSKLCQDDGDDILNWASKSEAKRKQAGLFCDINLPKTKTDGSEKIYRQIVRHDY</sequence>
<keyword evidence="2" id="KW-1185">Reference proteome</keyword>
<dbReference type="AlphaFoldDB" id="A0AAV2HCM3"/>
<gene>
    <name evidence="1" type="ORF">GSLYS_00005681001</name>
</gene>
<name>A0AAV2HCM3_LYMST</name>